<dbReference type="AlphaFoldDB" id="A0A8H2E1Y5"/>
<name>A0A8H2E1Y5_ORBOL</name>
<gene>
    <name evidence="1" type="ORF">EYR41_005039</name>
</gene>
<evidence type="ECO:0000313" key="2">
    <source>
        <dbReference type="Proteomes" id="UP000297595"/>
    </source>
</evidence>
<reference evidence="1 2" key="1">
    <citation type="submission" date="2019-03" db="EMBL/GenBank/DDBJ databases">
        <title>Nematode-trapping fungi genome.</title>
        <authorList>
            <person name="Vidal-Diez De Ulzurrun G."/>
        </authorList>
    </citation>
    <scope>NUCLEOTIDE SEQUENCE [LARGE SCALE GENOMIC DNA]</scope>
    <source>
        <strain evidence="1 2">TWF154</strain>
    </source>
</reference>
<sequence>MAPPHIGVSITEPHKSAMMVVWGLEDGPSTWPHPQPPANFEAPANFDRWIPFVPSIVKLQRNPPPRSWSFTLISQGIAYFHIRFKMRVLDGVATYA</sequence>
<accession>A0A8H2E1Y5</accession>
<organism evidence="1 2">
    <name type="scientific">Orbilia oligospora</name>
    <name type="common">Nematode-trapping fungus</name>
    <name type="synonym">Arthrobotrys oligospora</name>
    <dbReference type="NCBI Taxonomy" id="2813651"/>
    <lineage>
        <taxon>Eukaryota</taxon>
        <taxon>Fungi</taxon>
        <taxon>Dikarya</taxon>
        <taxon>Ascomycota</taxon>
        <taxon>Pezizomycotina</taxon>
        <taxon>Orbiliomycetes</taxon>
        <taxon>Orbiliales</taxon>
        <taxon>Orbiliaceae</taxon>
        <taxon>Orbilia</taxon>
    </lineage>
</organism>
<dbReference type="Proteomes" id="UP000297595">
    <property type="component" value="Unassembled WGS sequence"/>
</dbReference>
<evidence type="ECO:0000313" key="1">
    <source>
        <dbReference type="EMBL" id="TGJ68961.1"/>
    </source>
</evidence>
<dbReference type="EMBL" id="SOZJ01000003">
    <property type="protein sequence ID" value="TGJ68961.1"/>
    <property type="molecule type" value="Genomic_DNA"/>
</dbReference>
<comment type="caution">
    <text evidence="1">The sequence shown here is derived from an EMBL/GenBank/DDBJ whole genome shotgun (WGS) entry which is preliminary data.</text>
</comment>
<protein>
    <submittedName>
        <fullName evidence="1">Uncharacterized protein</fullName>
    </submittedName>
</protein>
<proteinExistence type="predicted"/>